<keyword evidence="1" id="KW-0812">Transmembrane</keyword>
<keyword evidence="1" id="KW-0472">Membrane</keyword>
<protein>
    <submittedName>
        <fullName evidence="3">Seven TM Receptor</fullName>
    </submittedName>
</protein>
<dbReference type="AlphaFoldDB" id="A0A1I7T7N9"/>
<dbReference type="Pfam" id="PF10326">
    <property type="entry name" value="7TM_GPCR_Str"/>
    <property type="match status" value="1"/>
</dbReference>
<feature type="transmembrane region" description="Helical" evidence="1">
    <location>
        <begin position="62"/>
        <end position="87"/>
    </location>
</feature>
<organism evidence="2 3">
    <name type="scientific">Caenorhabditis tropicalis</name>
    <dbReference type="NCBI Taxonomy" id="1561998"/>
    <lineage>
        <taxon>Eukaryota</taxon>
        <taxon>Metazoa</taxon>
        <taxon>Ecdysozoa</taxon>
        <taxon>Nematoda</taxon>
        <taxon>Chromadorea</taxon>
        <taxon>Rhabditida</taxon>
        <taxon>Rhabditina</taxon>
        <taxon>Rhabditomorpha</taxon>
        <taxon>Rhabditoidea</taxon>
        <taxon>Rhabditidae</taxon>
        <taxon>Peloderinae</taxon>
        <taxon>Caenorhabditis</taxon>
    </lineage>
</organism>
<evidence type="ECO:0000256" key="1">
    <source>
        <dbReference type="SAM" id="Phobius"/>
    </source>
</evidence>
<feature type="transmembrane region" description="Helical" evidence="1">
    <location>
        <begin position="12"/>
        <end position="33"/>
    </location>
</feature>
<proteinExistence type="predicted"/>
<dbReference type="WBParaSite" id="Csp11.Scaffold533.g3212.t1">
    <property type="protein sequence ID" value="Csp11.Scaffold533.g3212.t1"/>
    <property type="gene ID" value="Csp11.Scaffold533.g3212"/>
</dbReference>
<sequence length="308" mass="35625">MTIQHIKKINGPYKLMVLVFSLLGIIFSFWELIARPFAHNFNKGLAYFSLNTWLESHDLLDFFLVGYASFYLVILAIIAVQFTFRYLTLSEPSLAKKFGGCYVIIWLSYLVLSGAIYGGALYFFCSPDKFSDEYMRQVIYDSYNLTITHIPRFLVIPYADDDSIRWPNLYFLLIGVLNLGLQYFIIIFCGVRTNTILKHNLRRLSIENRRLQKQIFKALVIQTIVPTFLFVLPIAPFLIGPLLDTTMNFPTGWMYVILCLYPPIDTIVYMLIVSEYKRVTLMMLKPFLPKRIKISTDTSMSTPAAIAK</sequence>
<dbReference type="PANTHER" id="PTHR46178:SF4">
    <property type="entry name" value="SEVEN TM RECEPTOR"/>
    <property type="match status" value="1"/>
</dbReference>
<feature type="transmembrane region" description="Helical" evidence="1">
    <location>
        <begin position="215"/>
        <end position="240"/>
    </location>
</feature>
<keyword evidence="1" id="KW-1133">Transmembrane helix</keyword>
<dbReference type="InterPro" id="IPR019428">
    <property type="entry name" value="7TM_GPCR_serpentine_rcpt_Str"/>
</dbReference>
<dbReference type="Proteomes" id="UP000095282">
    <property type="component" value="Unplaced"/>
</dbReference>
<dbReference type="PANTHER" id="PTHR46178">
    <property type="entry name" value="SEVEN TM RECEPTOR"/>
    <property type="match status" value="1"/>
</dbReference>
<evidence type="ECO:0000313" key="2">
    <source>
        <dbReference type="Proteomes" id="UP000095282"/>
    </source>
</evidence>
<feature type="transmembrane region" description="Helical" evidence="1">
    <location>
        <begin position="252"/>
        <end position="273"/>
    </location>
</feature>
<reference evidence="3" key="1">
    <citation type="submission" date="2016-11" db="UniProtKB">
        <authorList>
            <consortium name="WormBaseParasite"/>
        </authorList>
    </citation>
    <scope>IDENTIFICATION</scope>
</reference>
<feature type="transmembrane region" description="Helical" evidence="1">
    <location>
        <begin position="99"/>
        <end position="124"/>
    </location>
</feature>
<name>A0A1I7T7N9_9PELO</name>
<dbReference type="STRING" id="1561998.A0A1I7T7N9"/>
<keyword evidence="2" id="KW-1185">Reference proteome</keyword>
<dbReference type="SUPFAM" id="SSF81321">
    <property type="entry name" value="Family A G protein-coupled receptor-like"/>
    <property type="match status" value="1"/>
</dbReference>
<dbReference type="eggNOG" id="ENOG502TGE9">
    <property type="taxonomic scope" value="Eukaryota"/>
</dbReference>
<feature type="transmembrane region" description="Helical" evidence="1">
    <location>
        <begin position="169"/>
        <end position="194"/>
    </location>
</feature>
<evidence type="ECO:0000313" key="3">
    <source>
        <dbReference type="WBParaSite" id="Csp11.Scaffold533.g3212.t1"/>
    </source>
</evidence>
<accession>A0A1I7T7N9</accession>